<evidence type="ECO:0000313" key="1">
    <source>
        <dbReference type="EMBL" id="KAB0502762.1"/>
    </source>
</evidence>
<dbReference type="EMBL" id="VZPO01000007">
    <property type="protein sequence ID" value="KAB0502762.1"/>
    <property type="molecule type" value="Genomic_DNA"/>
</dbReference>
<reference evidence="1 4" key="3">
    <citation type="submission" date="2019-09" db="EMBL/GenBank/DDBJ databases">
        <title>Draft genome sequences of 48 bacterial type strains from the CCUG.</title>
        <authorList>
            <person name="Tunovic T."/>
            <person name="Pineiro-Iglesias B."/>
            <person name="Unosson C."/>
            <person name="Inganas E."/>
            <person name="Ohlen M."/>
            <person name="Cardew S."/>
            <person name="Jensie-Markopoulos S."/>
            <person name="Salva-Serra F."/>
            <person name="Jaen-Luchoro D."/>
            <person name="Karlsson R."/>
            <person name="Svensson-Stadler L."/>
            <person name="Chun J."/>
            <person name="Moore E."/>
        </authorList>
    </citation>
    <scope>NUCLEOTIDE SEQUENCE [LARGE SCALE GENOMIC DNA]</scope>
    <source>
        <strain evidence="1 4">CCUG 51522</strain>
    </source>
</reference>
<evidence type="ECO:0000313" key="2">
    <source>
        <dbReference type="EMBL" id="SDT22638.1"/>
    </source>
</evidence>
<evidence type="ECO:0000313" key="4">
    <source>
        <dbReference type="Proteomes" id="UP000434925"/>
    </source>
</evidence>
<proteinExistence type="predicted"/>
<evidence type="ECO:0000313" key="3">
    <source>
        <dbReference type="Proteomes" id="UP000182814"/>
    </source>
</evidence>
<accession>A0A0J6KFM7</accession>
<dbReference type="AlphaFoldDB" id="A0A0J6KFM7"/>
<name>A0A0J6KFM7_9PSED</name>
<gene>
    <name evidence="1" type="ORF">F7R14_19180</name>
    <name evidence="2" type="ORF">SAMN04490191_3563</name>
</gene>
<dbReference type="Proteomes" id="UP000182814">
    <property type="component" value="Chromosome I"/>
</dbReference>
<reference evidence="3" key="2">
    <citation type="submission" date="2016-10" db="EMBL/GenBank/DDBJ databases">
        <authorList>
            <person name="Varghese N."/>
            <person name="Submissions S."/>
        </authorList>
    </citation>
    <scope>NUCLEOTIDE SEQUENCE [LARGE SCALE GENOMIC DNA]</scope>
    <source>
        <strain evidence="3">BS3782</strain>
    </source>
</reference>
<dbReference type="EMBL" id="LT629746">
    <property type="protein sequence ID" value="SDT22638.1"/>
    <property type="molecule type" value="Genomic_DNA"/>
</dbReference>
<dbReference type="Proteomes" id="UP000434925">
    <property type="component" value="Unassembled WGS sequence"/>
</dbReference>
<organism evidence="2 3">
    <name type="scientific">Pseudomonas lini</name>
    <dbReference type="NCBI Taxonomy" id="163011"/>
    <lineage>
        <taxon>Bacteria</taxon>
        <taxon>Pseudomonadati</taxon>
        <taxon>Pseudomonadota</taxon>
        <taxon>Gammaproteobacteria</taxon>
        <taxon>Pseudomonadales</taxon>
        <taxon>Pseudomonadaceae</taxon>
        <taxon>Pseudomonas</taxon>
    </lineage>
</organism>
<reference evidence="2" key="1">
    <citation type="submission" date="2016-10" db="EMBL/GenBank/DDBJ databases">
        <authorList>
            <person name="de Groot N.N."/>
        </authorList>
    </citation>
    <scope>NUCLEOTIDE SEQUENCE [LARGE SCALE GENOMIC DNA]</scope>
    <source>
        <strain evidence="2">BS3782</strain>
    </source>
</reference>
<protein>
    <submittedName>
        <fullName evidence="2">Uncharacterized protein</fullName>
    </submittedName>
</protein>
<keyword evidence="3" id="KW-1185">Reference proteome</keyword>
<sequence>MSLTVPDRISIIRRGIEDAQKDPFDLFGARMMIHEAFNSWGVDTTWVAGFLLPVKAPITSTHLDTLDMITILLDHSPEFWSAKPAQMCEMVRLIAG</sequence>
<dbReference type="RefSeq" id="WP_048392649.1">
    <property type="nucleotide sequence ID" value="NZ_JYLB01000001.1"/>
</dbReference>
<dbReference type="PATRIC" id="fig|163011.3.peg.1052"/>